<keyword evidence="3" id="KW-1185">Reference proteome</keyword>
<feature type="region of interest" description="Disordered" evidence="1">
    <location>
        <begin position="278"/>
        <end position="298"/>
    </location>
</feature>
<evidence type="ECO:0000256" key="1">
    <source>
        <dbReference type="SAM" id="MobiDB-lite"/>
    </source>
</evidence>
<gene>
    <name evidence="2" type="ORF">EVAR_67272_1</name>
</gene>
<evidence type="ECO:0008006" key="4">
    <source>
        <dbReference type="Google" id="ProtNLM"/>
    </source>
</evidence>
<reference evidence="2 3" key="1">
    <citation type="journal article" date="2019" name="Commun. Biol.">
        <title>The bagworm genome reveals a unique fibroin gene that provides high tensile strength.</title>
        <authorList>
            <person name="Kono N."/>
            <person name="Nakamura H."/>
            <person name="Ohtoshi R."/>
            <person name="Tomita M."/>
            <person name="Numata K."/>
            <person name="Arakawa K."/>
        </authorList>
    </citation>
    <scope>NUCLEOTIDE SEQUENCE [LARGE SCALE GENOMIC DNA]</scope>
</reference>
<proteinExistence type="predicted"/>
<sequence>MTDEMRDRFNIDIKPEEIQCKVNQTRAKFRQVKKHLDSDKNAIKWKKYDIIENFKNQYRSKDDEPVPLEALENNRDVSPTELHNVITQPSSPSSTSNMSNMPEQNINLNQTISADHQLADEVNMNNASLSDQNLLSNSLQSGNSFSTELFGSDQLEIKQEIENDIKLEGFTELATLPNEQNNADGVATTAMANNVQNEQQQQQSIENQSNFNQRLTQQQMLPQQHLAHTENETNALAPAVHNTNPNALLLQNRVVNNHNNINATTDGIMCLNNHVNTNNNAMQPPPKPVTMHTPRKRNRTSVAATAAAAATLCQ</sequence>
<dbReference type="Proteomes" id="UP000299102">
    <property type="component" value="Unassembled WGS sequence"/>
</dbReference>
<evidence type="ECO:0000313" key="3">
    <source>
        <dbReference type="Proteomes" id="UP000299102"/>
    </source>
</evidence>
<dbReference type="EMBL" id="BGZK01003362">
    <property type="protein sequence ID" value="GBP00483.1"/>
    <property type="molecule type" value="Genomic_DNA"/>
</dbReference>
<organism evidence="2 3">
    <name type="scientific">Eumeta variegata</name>
    <name type="common">Bagworm moth</name>
    <name type="synonym">Eumeta japonica</name>
    <dbReference type="NCBI Taxonomy" id="151549"/>
    <lineage>
        <taxon>Eukaryota</taxon>
        <taxon>Metazoa</taxon>
        <taxon>Ecdysozoa</taxon>
        <taxon>Arthropoda</taxon>
        <taxon>Hexapoda</taxon>
        <taxon>Insecta</taxon>
        <taxon>Pterygota</taxon>
        <taxon>Neoptera</taxon>
        <taxon>Endopterygota</taxon>
        <taxon>Lepidoptera</taxon>
        <taxon>Glossata</taxon>
        <taxon>Ditrysia</taxon>
        <taxon>Tineoidea</taxon>
        <taxon>Psychidae</taxon>
        <taxon>Oiketicinae</taxon>
        <taxon>Eumeta</taxon>
    </lineage>
</organism>
<comment type="caution">
    <text evidence="2">The sequence shown here is derived from an EMBL/GenBank/DDBJ whole genome shotgun (WGS) entry which is preliminary data.</text>
</comment>
<accession>A0A4C1SE73</accession>
<evidence type="ECO:0000313" key="2">
    <source>
        <dbReference type="EMBL" id="GBP00483.1"/>
    </source>
</evidence>
<dbReference type="AlphaFoldDB" id="A0A4C1SE73"/>
<name>A0A4C1SE73_EUMVA</name>
<dbReference type="OrthoDB" id="7863823at2759"/>
<protein>
    <recommendedName>
        <fullName evidence="4">MADF domain-containing protein</fullName>
    </recommendedName>
</protein>